<comment type="similarity">
    <text evidence="2 6">Belongs to the BI1 family.</text>
</comment>
<feature type="transmembrane region" description="Helical" evidence="6">
    <location>
        <begin position="163"/>
        <end position="184"/>
    </location>
</feature>
<evidence type="ECO:0008006" key="9">
    <source>
        <dbReference type="Google" id="ProtNLM"/>
    </source>
</evidence>
<dbReference type="EMBL" id="AZBU02000012">
    <property type="protein sequence ID" value="TKR59515.1"/>
    <property type="molecule type" value="Genomic_DNA"/>
</dbReference>
<evidence type="ECO:0000256" key="1">
    <source>
        <dbReference type="ARBA" id="ARBA00004141"/>
    </source>
</evidence>
<keyword evidence="5 6" id="KW-0472">Membrane</keyword>
<feature type="transmembrane region" description="Helical" evidence="6">
    <location>
        <begin position="108"/>
        <end position="130"/>
    </location>
</feature>
<accession>A0A4V5ZXE6</accession>
<comment type="subcellular location">
    <subcellularLocation>
        <location evidence="1">Membrane</location>
        <topology evidence="1">Multi-pass membrane protein</topology>
    </subcellularLocation>
</comment>
<dbReference type="InterPro" id="IPR006214">
    <property type="entry name" value="Bax_inhibitor_1-related"/>
</dbReference>
<dbReference type="GO" id="GO:0031966">
    <property type="term" value="C:mitochondrial membrane"/>
    <property type="evidence" value="ECO:0007669"/>
    <property type="project" value="TreeGrafter"/>
</dbReference>
<keyword evidence="8" id="KW-1185">Reference proteome</keyword>
<dbReference type="GO" id="GO:2001234">
    <property type="term" value="P:negative regulation of apoptotic signaling pathway"/>
    <property type="evidence" value="ECO:0007669"/>
    <property type="project" value="TreeGrafter"/>
</dbReference>
<dbReference type="GO" id="GO:0019899">
    <property type="term" value="F:enzyme binding"/>
    <property type="evidence" value="ECO:0007669"/>
    <property type="project" value="TreeGrafter"/>
</dbReference>
<protein>
    <recommendedName>
        <fullName evidence="9">Bax inhibitor 1</fullName>
    </recommendedName>
</protein>
<dbReference type="Proteomes" id="UP000298663">
    <property type="component" value="Unassembled WGS sequence"/>
</dbReference>
<evidence type="ECO:0000256" key="4">
    <source>
        <dbReference type="ARBA" id="ARBA00022989"/>
    </source>
</evidence>
<feature type="transmembrane region" description="Helical" evidence="6">
    <location>
        <begin position="136"/>
        <end position="156"/>
    </location>
</feature>
<dbReference type="STRING" id="34508.A0A4V5ZXE6"/>
<evidence type="ECO:0000256" key="2">
    <source>
        <dbReference type="ARBA" id="ARBA00010350"/>
    </source>
</evidence>
<evidence type="ECO:0000313" key="7">
    <source>
        <dbReference type="EMBL" id="TKR59515.1"/>
    </source>
</evidence>
<proteinExistence type="inferred from homology"/>
<dbReference type="GO" id="GO:0034620">
    <property type="term" value="P:cellular response to unfolded protein"/>
    <property type="evidence" value="ECO:0007669"/>
    <property type="project" value="TreeGrafter"/>
</dbReference>
<evidence type="ECO:0000256" key="5">
    <source>
        <dbReference type="ARBA" id="ARBA00023136"/>
    </source>
</evidence>
<evidence type="ECO:0000313" key="8">
    <source>
        <dbReference type="Proteomes" id="UP000298663"/>
    </source>
</evidence>
<dbReference type="PANTHER" id="PTHR23291:SF32">
    <property type="entry name" value="BAX INHIBITOR 1"/>
    <property type="match status" value="1"/>
</dbReference>
<keyword evidence="4 6" id="KW-1133">Transmembrane helix</keyword>
<feature type="transmembrane region" description="Helical" evidence="6">
    <location>
        <begin position="190"/>
        <end position="207"/>
    </location>
</feature>
<organism evidence="7 8">
    <name type="scientific">Steinernema carpocapsae</name>
    <name type="common">Entomopathogenic nematode</name>
    <dbReference type="NCBI Taxonomy" id="34508"/>
    <lineage>
        <taxon>Eukaryota</taxon>
        <taxon>Metazoa</taxon>
        <taxon>Ecdysozoa</taxon>
        <taxon>Nematoda</taxon>
        <taxon>Chromadorea</taxon>
        <taxon>Rhabditida</taxon>
        <taxon>Tylenchina</taxon>
        <taxon>Panagrolaimomorpha</taxon>
        <taxon>Strongyloidoidea</taxon>
        <taxon>Steinernematidae</taxon>
        <taxon>Steinernema</taxon>
    </lineage>
</organism>
<gene>
    <name evidence="7" type="ORF">L596_029175</name>
</gene>
<sequence>MATLADRLSDRYFGSSASQQQRGPGIFDHISGIFTTLENKLEKDVRDHLRNVYATLSLTLIAATIGAVGFFYMPEMVLLRGVFFFGAIGCMLALAFTPATRENETKRLAFLMGMAALSGFNLGPLLDVAIEMEPKLVFNALMISGCVFGCFSFAALYADSNKFLHLGGIISSVLMCMLISIFFGGHTNPLFLWIGLGVSCALVLYDTQKIVFKKRMGDDDYIWHTLDLFLDFIDLFRYILIALMKKEESNSRDKKKRNN</sequence>
<comment type="caution">
    <text evidence="7">The sequence shown here is derived from an EMBL/GenBank/DDBJ whole genome shotgun (WGS) entry which is preliminary data.</text>
</comment>
<dbReference type="AlphaFoldDB" id="A0A4V5ZXE6"/>
<dbReference type="OrthoDB" id="1277691at2759"/>
<keyword evidence="3 6" id="KW-0812">Transmembrane</keyword>
<evidence type="ECO:0000256" key="3">
    <source>
        <dbReference type="ARBA" id="ARBA00022692"/>
    </source>
</evidence>
<dbReference type="Pfam" id="PF01027">
    <property type="entry name" value="Bax1-I"/>
    <property type="match status" value="1"/>
</dbReference>
<reference evidence="7 8" key="1">
    <citation type="journal article" date="2015" name="Genome Biol.">
        <title>Comparative genomics of Steinernema reveals deeply conserved gene regulatory networks.</title>
        <authorList>
            <person name="Dillman A.R."/>
            <person name="Macchietto M."/>
            <person name="Porter C.F."/>
            <person name="Rogers A."/>
            <person name="Williams B."/>
            <person name="Antoshechkin I."/>
            <person name="Lee M.M."/>
            <person name="Goodwin Z."/>
            <person name="Lu X."/>
            <person name="Lewis E.E."/>
            <person name="Goodrich-Blair H."/>
            <person name="Stock S.P."/>
            <person name="Adams B.J."/>
            <person name="Sternberg P.W."/>
            <person name="Mortazavi A."/>
        </authorList>
    </citation>
    <scope>NUCLEOTIDE SEQUENCE [LARGE SCALE GENOMIC DNA]</scope>
    <source>
        <strain evidence="7 8">ALL</strain>
    </source>
</reference>
<name>A0A4V5ZXE6_STECR</name>
<feature type="transmembrane region" description="Helical" evidence="6">
    <location>
        <begin position="52"/>
        <end position="72"/>
    </location>
</feature>
<dbReference type="PANTHER" id="PTHR23291">
    <property type="entry name" value="BAX INHIBITOR-RELATED"/>
    <property type="match status" value="1"/>
</dbReference>
<reference evidence="7 8" key="2">
    <citation type="journal article" date="2019" name="G3 (Bethesda)">
        <title>Hybrid Assembly of the Genome of the Entomopathogenic Nematode Steinernema carpocapsae Identifies the X-Chromosome.</title>
        <authorList>
            <person name="Serra L."/>
            <person name="Macchietto M."/>
            <person name="Macias-Munoz A."/>
            <person name="McGill C.J."/>
            <person name="Rodriguez I.M."/>
            <person name="Rodriguez B."/>
            <person name="Murad R."/>
            <person name="Mortazavi A."/>
        </authorList>
    </citation>
    <scope>NUCLEOTIDE SEQUENCE [LARGE SCALE GENOMIC DNA]</scope>
    <source>
        <strain evidence="7 8">ALL</strain>
    </source>
</reference>
<dbReference type="GO" id="GO:0033119">
    <property type="term" value="P:negative regulation of RNA splicing"/>
    <property type="evidence" value="ECO:0007669"/>
    <property type="project" value="TreeGrafter"/>
</dbReference>
<evidence type="ECO:0000256" key="6">
    <source>
        <dbReference type="RuleBase" id="RU004379"/>
    </source>
</evidence>
<feature type="transmembrane region" description="Helical" evidence="6">
    <location>
        <begin position="78"/>
        <end position="96"/>
    </location>
</feature>